<gene>
    <name evidence="2" type="ORF">GOB93_05465</name>
</gene>
<feature type="transmembrane region" description="Helical" evidence="1">
    <location>
        <begin position="23"/>
        <end position="48"/>
    </location>
</feature>
<keyword evidence="1" id="KW-1133">Transmembrane helix</keyword>
<comment type="caution">
    <text evidence="2">The sequence shown here is derived from an EMBL/GenBank/DDBJ whole genome shotgun (WGS) entry which is preliminary data.</text>
</comment>
<protein>
    <submittedName>
        <fullName evidence="2">DUF2939 domain-containing protein</fullName>
    </submittedName>
</protein>
<reference evidence="2 3" key="1">
    <citation type="journal article" date="2020" name="Int. J. Syst. Evol. Microbiol.">
        <title>Novel acetic acid bacteria from cider fermentations: Acetobacter conturbans sp. nov. and Acetobacter fallax sp. nov.</title>
        <authorList>
            <person name="Sombolestani A.S."/>
            <person name="Cleenwerck I."/>
            <person name="Cnockaert M."/>
            <person name="Borremans W."/>
            <person name="Wieme A.D."/>
            <person name="De Vuyst L."/>
            <person name="Vandamme P."/>
        </authorList>
    </citation>
    <scope>NUCLEOTIDE SEQUENCE [LARGE SCALE GENOMIC DNA]</scope>
    <source>
        <strain evidence="2 3">LMG 30640</strain>
    </source>
</reference>
<organism evidence="2 3">
    <name type="scientific">Acetobacter musti</name>
    <dbReference type="NCBI Taxonomy" id="864732"/>
    <lineage>
        <taxon>Bacteria</taxon>
        <taxon>Pseudomonadati</taxon>
        <taxon>Pseudomonadota</taxon>
        <taxon>Alphaproteobacteria</taxon>
        <taxon>Acetobacterales</taxon>
        <taxon>Acetobacteraceae</taxon>
        <taxon>Acetobacter</taxon>
    </lineage>
</organism>
<sequence length="205" mass="21936">MFTAPVTPTSDAWACPARKRARVICVAAFMMSFALYAASPFVTLWTIASFVSTRDMTALGQTINWSSLDASLKEQVMDGLHLGPAAQPVDDLPEFGSSFATSVVSNAVDLTINQKNLGHVVDEAIAAAPGAVHGGQMVAALTHAVVRFTSASSFEAQVALPGHENETPLRIQLRIEGWKWKLTRVDLPAPASHPVMEASITQRHA</sequence>
<name>A0ABX0JKN7_9PROT</name>
<dbReference type="Pfam" id="PF11159">
    <property type="entry name" value="DUF2939"/>
    <property type="match status" value="1"/>
</dbReference>
<dbReference type="EMBL" id="WOTB01000005">
    <property type="protein sequence ID" value="NHN84091.1"/>
    <property type="molecule type" value="Genomic_DNA"/>
</dbReference>
<evidence type="ECO:0000313" key="2">
    <source>
        <dbReference type="EMBL" id="NHN84091.1"/>
    </source>
</evidence>
<keyword evidence="1" id="KW-0812">Transmembrane</keyword>
<evidence type="ECO:0000313" key="3">
    <source>
        <dbReference type="Proteomes" id="UP000635278"/>
    </source>
</evidence>
<dbReference type="RefSeq" id="WP_173582478.1">
    <property type="nucleotide sequence ID" value="NZ_WOTB01000005.1"/>
</dbReference>
<keyword evidence="3" id="KW-1185">Reference proteome</keyword>
<proteinExistence type="predicted"/>
<dbReference type="Proteomes" id="UP000635278">
    <property type="component" value="Unassembled WGS sequence"/>
</dbReference>
<keyword evidence="1" id="KW-0472">Membrane</keyword>
<dbReference type="InterPro" id="IPR021330">
    <property type="entry name" value="DUF2939"/>
</dbReference>
<accession>A0ABX0JKN7</accession>
<evidence type="ECO:0000256" key="1">
    <source>
        <dbReference type="SAM" id="Phobius"/>
    </source>
</evidence>